<proteinExistence type="predicted"/>
<organism evidence="2 3">
    <name type="scientific">Fusibacter tunisiensis</name>
    <dbReference type="NCBI Taxonomy" id="1008308"/>
    <lineage>
        <taxon>Bacteria</taxon>
        <taxon>Bacillati</taxon>
        <taxon>Bacillota</taxon>
        <taxon>Clostridia</taxon>
        <taxon>Eubacteriales</taxon>
        <taxon>Eubacteriales Family XII. Incertae Sedis</taxon>
        <taxon>Fusibacter</taxon>
    </lineage>
</organism>
<comment type="caution">
    <text evidence="2">The sequence shown here is derived from an EMBL/GenBank/DDBJ whole genome shotgun (WGS) entry which is preliminary data.</text>
</comment>
<keyword evidence="1" id="KW-1133">Transmembrane helix</keyword>
<accession>A0ABS2MNZ3</accession>
<dbReference type="EMBL" id="JAFBDT010000003">
    <property type="protein sequence ID" value="MBM7561128.1"/>
    <property type="molecule type" value="Genomic_DNA"/>
</dbReference>
<name>A0ABS2MNZ3_9FIRM</name>
<gene>
    <name evidence="2" type="ORF">JOC49_000645</name>
</gene>
<evidence type="ECO:0000313" key="3">
    <source>
        <dbReference type="Proteomes" id="UP000767854"/>
    </source>
</evidence>
<keyword evidence="1" id="KW-0812">Transmembrane</keyword>
<keyword evidence="3" id="KW-1185">Reference proteome</keyword>
<feature type="transmembrane region" description="Helical" evidence="1">
    <location>
        <begin position="16"/>
        <end position="36"/>
    </location>
</feature>
<sequence>MKIRKGFVTNSSSTNFGTMLVSSLGAVGISSIINMLNMDFKAKKKSYVRLVVEAPKSRYVLPGDPVPIRAHVVKVEIEDGVILGEPTVVADATITCVTGCSVVESSGSDHYITTNETLLEKASGQIRFEIAALYEGQAMKANLDFSLAAFDISPTEGTFVTLLKNEEPLSIKCNVPVQFDYDFDANLIEIERTLETDSKVDLNLIENITEPEKIFNKHTCRVKKDYKIRANMNGYIAEKVYTAYFLNEGILVPKQLKEPIVIKCYKDDEAAKRTDKAFVLPIKVVTYDKKLKTLQTNVSLTNTLQFEFHARSKQGHLDPGVAQKIVEDAEIIAELLPDDGAADSKKPYARYRIYANALAEAELDKIEIMIRIISDGDNIGEIQLDGLLLPRIDLKGLIRQFIEYPLGTLAGKNMILGNIDTFMEALDYLSDVVMIKSGNPRYHPGKNIMYLREIPESLDSYKAVQTLYHELVHVIEEMNSDTSGTEAFDERHAYFMQYMSDVAFSLAKLERGTVSDIQATIGEAIDKYHSIFFNWANLIVKANEGEIFSWFGSRCLTPHKQFENYMNFPTLCDTNYISDDMKQTIGDLFAKHYFPGNIMGRWKENGGLFDGTIWRISWNNGFLNKLTPEVKGYTFKETSRRWIGGSEMKLEVNYFVIRESDKDEDDLTAVFDGGSFQPDQPNYPDIKTLKLTWKANRTLSECILGDHRDKELTLSRI</sequence>
<reference evidence="2 3" key="1">
    <citation type="submission" date="2021-01" db="EMBL/GenBank/DDBJ databases">
        <title>Genomic Encyclopedia of Type Strains, Phase IV (KMG-IV): sequencing the most valuable type-strain genomes for metagenomic binning, comparative biology and taxonomic classification.</title>
        <authorList>
            <person name="Goeker M."/>
        </authorList>
    </citation>
    <scope>NUCLEOTIDE SEQUENCE [LARGE SCALE GENOMIC DNA]</scope>
    <source>
        <strain evidence="2 3">DSM 24436</strain>
    </source>
</reference>
<protein>
    <submittedName>
        <fullName evidence="2">Uncharacterized protein</fullName>
    </submittedName>
</protein>
<evidence type="ECO:0000313" key="2">
    <source>
        <dbReference type="EMBL" id="MBM7561128.1"/>
    </source>
</evidence>
<keyword evidence="1" id="KW-0472">Membrane</keyword>
<dbReference type="Proteomes" id="UP000767854">
    <property type="component" value="Unassembled WGS sequence"/>
</dbReference>
<dbReference type="RefSeq" id="WP_204662234.1">
    <property type="nucleotide sequence ID" value="NZ_JAFBDT010000003.1"/>
</dbReference>
<evidence type="ECO:0000256" key="1">
    <source>
        <dbReference type="SAM" id="Phobius"/>
    </source>
</evidence>